<dbReference type="GO" id="GO:0005739">
    <property type="term" value="C:mitochondrion"/>
    <property type="evidence" value="ECO:0007669"/>
    <property type="project" value="TreeGrafter"/>
</dbReference>
<keyword evidence="5" id="KW-1185">Reference proteome</keyword>
<keyword evidence="2 3" id="KW-0175">Coiled coil</keyword>
<dbReference type="EMBL" id="CAJZBQ010000060">
    <property type="protein sequence ID" value="CAG9334951.1"/>
    <property type="molecule type" value="Genomic_DNA"/>
</dbReference>
<reference evidence="4" key="1">
    <citation type="submission" date="2021-09" db="EMBL/GenBank/DDBJ databases">
        <authorList>
            <consortium name="AG Swart"/>
            <person name="Singh M."/>
            <person name="Singh A."/>
            <person name="Seah K."/>
            <person name="Emmerich C."/>
        </authorList>
    </citation>
    <scope>NUCLEOTIDE SEQUENCE</scope>
    <source>
        <strain evidence="4">ATCC30299</strain>
    </source>
</reference>
<dbReference type="PANTHER" id="PTHR12499:SF0">
    <property type="entry name" value="OPTIC ATROPHY 3 PROTEIN"/>
    <property type="match status" value="1"/>
</dbReference>
<sequence>MIPLIKVFSLALRLFTRPLSNYLKISLKHNDNHHPLIRNAILNLGQYSNRINVKIQRKSLQMSSEENYIKPLPDEKALEQGSEFLGEIAAYGVLLIWGLYELNKTSNEEQAKKQKQTDLISNINAKIGGLNVQFESIQKEIQNLKNRIDLAKEETSENKL</sequence>
<name>A0AAU9KBU7_9CILI</name>
<dbReference type="InterPro" id="IPR010754">
    <property type="entry name" value="OPA3-like"/>
</dbReference>
<dbReference type="GO" id="GO:0019216">
    <property type="term" value="P:regulation of lipid metabolic process"/>
    <property type="evidence" value="ECO:0007669"/>
    <property type="project" value="TreeGrafter"/>
</dbReference>
<proteinExistence type="inferred from homology"/>
<evidence type="ECO:0000313" key="5">
    <source>
        <dbReference type="Proteomes" id="UP001162131"/>
    </source>
</evidence>
<evidence type="ECO:0000313" key="4">
    <source>
        <dbReference type="EMBL" id="CAG9334951.1"/>
    </source>
</evidence>
<organism evidence="4 5">
    <name type="scientific">Blepharisma stoltei</name>
    <dbReference type="NCBI Taxonomy" id="1481888"/>
    <lineage>
        <taxon>Eukaryota</taxon>
        <taxon>Sar</taxon>
        <taxon>Alveolata</taxon>
        <taxon>Ciliophora</taxon>
        <taxon>Postciliodesmatophora</taxon>
        <taxon>Heterotrichea</taxon>
        <taxon>Heterotrichida</taxon>
        <taxon>Blepharismidae</taxon>
        <taxon>Blepharisma</taxon>
    </lineage>
</organism>
<dbReference type="Pfam" id="PF07047">
    <property type="entry name" value="OPA3"/>
    <property type="match status" value="1"/>
</dbReference>
<evidence type="ECO:0000256" key="1">
    <source>
        <dbReference type="ARBA" id="ARBA00007584"/>
    </source>
</evidence>
<dbReference type="Proteomes" id="UP001162131">
    <property type="component" value="Unassembled WGS sequence"/>
</dbReference>
<evidence type="ECO:0008006" key="6">
    <source>
        <dbReference type="Google" id="ProtNLM"/>
    </source>
</evidence>
<comment type="similarity">
    <text evidence="1">Belongs to the OPA3 family.</text>
</comment>
<evidence type="ECO:0000256" key="2">
    <source>
        <dbReference type="ARBA" id="ARBA00023054"/>
    </source>
</evidence>
<accession>A0AAU9KBU7</accession>
<dbReference type="AlphaFoldDB" id="A0AAU9KBU7"/>
<dbReference type="PANTHER" id="PTHR12499">
    <property type="entry name" value="OPTIC ATROPHY 3 PROTEIN OPA3"/>
    <property type="match status" value="1"/>
</dbReference>
<comment type="caution">
    <text evidence="4">The sequence shown here is derived from an EMBL/GenBank/DDBJ whole genome shotgun (WGS) entry which is preliminary data.</text>
</comment>
<gene>
    <name evidence="4" type="ORF">BSTOLATCC_MIC62532</name>
</gene>
<evidence type="ECO:0000256" key="3">
    <source>
        <dbReference type="SAM" id="Coils"/>
    </source>
</evidence>
<protein>
    <recommendedName>
        <fullName evidence="6">OPA3-like protein</fullName>
    </recommendedName>
</protein>
<feature type="coiled-coil region" evidence="3">
    <location>
        <begin position="127"/>
        <end position="154"/>
    </location>
</feature>